<keyword evidence="2" id="KW-1185">Reference proteome</keyword>
<accession>A0ABY2PUY3</accession>
<organism evidence="1 2">
    <name type="scientific">Citrobacter murliniae</name>
    <dbReference type="NCBI Taxonomy" id="67829"/>
    <lineage>
        <taxon>Bacteria</taxon>
        <taxon>Pseudomonadati</taxon>
        <taxon>Pseudomonadota</taxon>
        <taxon>Gammaproteobacteria</taxon>
        <taxon>Enterobacterales</taxon>
        <taxon>Enterobacteriaceae</taxon>
        <taxon>Citrobacter</taxon>
        <taxon>Citrobacter freundii complex</taxon>
    </lineage>
</organism>
<dbReference type="RefSeq" id="WP_045448970.1">
    <property type="nucleotide sequence ID" value="NZ_QFVP01000005.1"/>
</dbReference>
<dbReference type="Proteomes" id="UP000306790">
    <property type="component" value="Unassembled WGS sequence"/>
</dbReference>
<gene>
    <name evidence="1" type="ORF">DJ535_09890</name>
</gene>
<proteinExistence type="predicted"/>
<evidence type="ECO:0000313" key="2">
    <source>
        <dbReference type="Proteomes" id="UP000306790"/>
    </source>
</evidence>
<sequence>MGIVAAGLREWNYQKINRLTHAGFSDGTIASAINDDLNERNVELPSPLTAVDVESYKKLSFLAGERSLISEHKIRALTDECEPDAMEC</sequence>
<dbReference type="EMBL" id="QFVP01000005">
    <property type="protein sequence ID" value="THE38877.1"/>
    <property type="molecule type" value="Genomic_DNA"/>
</dbReference>
<protein>
    <submittedName>
        <fullName evidence="1">Uncharacterized protein</fullName>
    </submittedName>
</protein>
<evidence type="ECO:0000313" key="1">
    <source>
        <dbReference type="EMBL" id="THE38877.1"/>
    </source>
</evidence>
<reference evidence="1 2" key="1">
    <citation type="submission" date="2018-05" db="EMBL/GenBank/DDBJ databases">
        <title>Isolation and genomic analyses of lactose-positive bacteria from faecal samples of preterm neonates.</title>
        <authorList>
            <person name="Chen Y."/>
            <person name="Brook T.C."/>
            <person name="O'Neill I."/>
            <person name="Soe C.Z."/>
            <person name="Hall L.J."/>
            <person name="Hoyles L."/>
        </authorList>
    </citation>
    <scope>NUCLEOTIDE SEQUENCE [LARGE SCALE GENOMIC DNA]</scope>
    <source>
        <strain evidence="1 2">P080C CL</strain>
    </source>
</reference>
<comment type="caution">
    <text evidence="1">The sequence shown here is derived from an EMBL/GenBank/DDBJ whole genome shotgun (WGS) entry which is preliminary data.</text>
</comment>
<name>A0ABY2PUY3_9ENTR</name>